<accession>A0A5P1EM14</accession>
<keyword evidence="5" id="KW-1185">Reference proteome</keyword>
<dbReference type="AlphaFoldDB" id="A0A5P1EM14"/>
<sequence length="256" mass="28494">MSPEPPASAQAQAAGAAGAKAKSDENAQEDAIKILKAVIEFRAKNGGSIPTPTTMDPVFRSLKGSLHEELRSVDHLYSRFRSLKEKYRRACKDGVGPTDFDRAFFDLSARAWDKEEAGTKKKKKTTETKKAVTDVVTNAADAGDDADDVHDGDEEEDENEEEVEEDDEEENEDVADGYFMYLSGQARKYWEQLGLPIATLEVGLKFLDRSKAAALEKKWMAHFEEGLKIEAQSHELYLEICSTLLGGLKRKRVDDD</sequence>
<organism evidence="4 5">
    <name type="scientific">Asparagus officinalis</name>
    <name type="common">Garden asparagus</name>
    <dbReference type="NCBI Taxonomy" id="4686"/>
    <lineage>
        <taxon>Eukaryota</taxon>
        <taxon>Viridiplantae</taxon>
        <taxon>Streptophyta</taxon>
        <taxon>Embryophyta</taxon>
        <taxon>Tracheophyta</taxon>
        <taxon>Spermatophyta</taxon>
        <taxon>Magnoliopsida</taxon>
        <taxon>Liliopsida</taxon>
        <taxon>Asparagales</taxon>
        <taxon>Asparagaceae</taxon>
        <taxon>Asparagoideae</taxon>
        <taxon>Asparagus</taxon>
    </lineage>
</organism>
<dbReference type="Pfam" id="PF04504">
    <property type="entry name" value="GeBP-like_DBD"/>
    <property type="match status" value="1"/>
</dbReference>
<evidence type="ECO:0000259" key="3">
    <source>
        <dbReference type="Pfam" id="PF04504"/>
    </source>
</evidence>
<name>A0A5P1EM14_ASPOF</name>
<dbReference type="OMA" id="MEREDEH"/>
<dbReference type="InterPro" id="IPR053932">
    <property type="entry name" value="GeBP-like_DBD"/>
</dbReference>
<feature type="region of interest" description="Disordered" evidence="2">
    <location>
        <begin position="1"/>
        <end position="26"/>
    </location>
</feature>
<evidence type="ECO:0000313" key="5">
    <source>
        <dbReference type="Proteomes" id="UP000243459"/>
    </source>
</evidence>
<dbReference type="EMBL" id="CM007386">
    <property type="protein sequence ID" value="ONK67042.1"/>
    <property type="molecule type" value="Genomic_DNA"/>
</dbReference>
<evidence type="ECO:0000256" key="2">
    <source>
        <dbReference type="SAM" id="MobiDB-lite"/>
    </source>
</evidence>
<gene>
    <name evidence="4" type="ORF">A4U43_C06F15050</name>
</gene>
<proteinExistence type="inferred from homology"/>
<comment type="similarity">
    <text evidence="1">Belongs to the GeBP family.</text>
</comment>
<protein>
    <recommendedName>
        <fullName evidence="3">Glabrous enhancer-binding protein-like DBD domain-containing protein</fullName>
    </recommendedName>
</protein>
<dbReference type="InterPro" id="IPR007592">
    <property type="entry name" value="GEBP"/>
</dbReference>
<evidence type="ECO:0000313" key="4">
    <source>
        <dbReference type="EMBL" id="ONK67042.1"/>
    </source>
</evidence>
<feature type="region of interest" description="Disordered" evidence="2">
    <location>
        <begin position="116"/>
        <end position="171"/>
    </location>
</feature>
<feature type="compositionally biased region" description="Low complexity" evidence="2">
    <location>
        <begin position="7"/>
        <end position="20"/>
    </location>
</feature>
<dbReference type="PANTHER" id="PTHR31662:SF28">
    <property type="entry name" value="MYB_SANT-LIKE DOMAIN-CONTAINING PROTEIN"/>
    <property type="match status" value="1"/>
</dbReference>
<feature type="domain" description="Glabrous enhancer-binding protein-like DBD" evidence="3">
    <location>
        <begin position="28"/>
        <end position="113"/>
    </location>
</feature>
<dbReference type="PANTHER" id="PTHR31662">
    <property type="entry name" value="BNAANNG10740D PROTEIN-RELATED"/>
    <property type="match status" value="1"/>
</dbReference>
<dbReference type="Gramene" id="ONK67042">
    <property type="protein sequence ID" value="ONK67042"/>
    <property type="gene ID" value="A4U43_C06F15050"/>
</dbReference>
<dbReference type="GO" id="GO:0005634">
    <property type="term" value="C:nucleus"/>
    <property type="evidence" value="ECO:0007669"/>
    <property type="project" value="TreeGrafter"/>
</dbReference>
<dbReference type="GO" id="GO:0006355">
    <property type="term" value="P:regulation of DNA-templated transcription"/>
    <property type="evidence" value="ECO:0007669"/>
    <property type="project" value="InterPro"/>
</dbReference>
<reference evidence="5" key="1">
    <citation type="journal article" date="2017" name="Nat. Commun.">
        <title>The asparagus genome sheds light on the origin and evolution of a young Y chromosome.</title>
        <authorList>
            <person name="Harkess A."/>
            <person name="Zhou J."/>
            <person name="Xu C."/>
            <person name="Bowers J.E."/>
            <person name="Van der Hulst R."/>
            <person name="Ayyampalayam S."/>
            <person name="Mercati F."/>
            <person name="Riccardi P."/>
            <person name="McKain M.R."/>
            <person name="Kakrana A."/>
            <person name="Tang H."/>
            <person name="Ray J."/>
            <person name="Groenendijk J."/>
            <person name="Arikit S."/>
            <person name="Mathioni S.M."/>
            <person name="Nakano M."/>
            <person name="Shan H."/>
            <person name="Telgmann-Rauber A."/>
            <person name="Kanno A."/>
            <person name="Yue Z."/>
            <person name="Chen H."/>
            <person name="Li W."/>
            <person name="Chen Y."/>
            <person name="Xu X."/>
            <person name="Zhang Y."/>
            <person name="Luo S."/>
            <person name="Chen H."/>
            <person name="Gao J."/>
            <person name="Mao Z."/>
            <person name="Pires J.C."/>
            <person name="Luo M."/>
            <person name="Kudrna D."/>
            <person name="Wing R.A."/>
            <person name="Meyers B.C."/>
            <person name="Yi K."/>
            <person name="Kong H."/>
            <person name="Lavrijsen P."/>
            <person name="Sunseri F."/>
            <person name="Falavigna A."/>
            <person name="Ye Y."/>
            <person name="Leebens-Mack J.H."/>
            <person name="Chen G."/>
        </authorList>
    </citation>
    <scope>NUCLEOTIDE SEQUENCE [LARGE SCALE GENOMIC DNA]</scope>
    <source>
        <strain evidence="5">cv. DH0086</strain>
    </source>
</reference>
<dbReference type="Proteomes" id="UP000243459">
    <property type="component" value="Chromosome 6"/>
</dbReference>
<feature type="compositionally biased region" description="Acidic residues" evidence="2">
    <location>
        <begin position="142"/>
        <end position="171"/>
    </location>
</feature>
<dbReference type="OrthoDB" id="661680at2759"/>
<evidence type="ECO:0000256" key="1">
    <source>
        <dbReference type="ARBA" id="ARBA00010820"/>
    </source>
</evidence>
<feature type="compositionally biased region" description="Basic and acidic residues" evidence="2">
    <location>
        <begin position="116"/>
        <end position="132"/>
    </location>
</feature>